<feature type="compositionally biased region" description="Basic and acidic residues" evidence="1">
    <location>
        <begin position="148"/>
        <end position="159"/>
    </location>
</feature>
<organism evidence="2 3">
    <name type="scientific">Scleroderma citrinum Foug A</name>
    <dbReference type="NCBI Taxonomy" id="1036808"/>
    <lineage>
        <taxon>Eukaryota</taxon>
        <taxon>Fungi</taxon>
        <taxon>Dikarya</taxon>
        <taxon>Basidiomycota</taxon>
        <taxon>Agaricomycotina</taxon>
        <taxon>Agaricomycetes</taxon>
        <taxon>Agaricomycetidae</taxon>
        <taxon>Boletales</taxon>
        <taxon>Sclerodermatineae</taxon>
        <taxon>Sclerodermataceae</taxon>
        <taxon>Scleroderma</taxon>
    </lineage>
</organism>
<protein>
    <submittedName>
        <fullName evidence="2">Uncharacterized protein</fullName>
    </submittedName>
</protein>
<feature type="compositionally biased region" description="Basic and acidic residues" evidence="1">
    <location>
        <begin position="402"/>
        <end position="413"/>
    </location>
</feature>
<feature type="compositionally biased region" description="Low complexity" evidence="1">
    <location>
        <begin position="426"/>
        <end position="460"/>
    </location>
</feature>
<feature type="region of interest" description="Disordered" evidence="1">
    <location>
        <begin position="125"/>
        <end position="173"/>
    </location>
</feature>
<dbReference type="EMBL" id="KN822258">
    <property type="protein sequence ID" value="KIM51424.1"/>
    <property type="molecule type" value="Genomic_DNA"/>
</dbReference>
<accession>A0A0C3D4S4</accession>
<proteinExistence type="predicted"/>
<dbReference type="AlphaFoldDB" id="A0A0C3D4S4"/>
<evidence type="ECO:0000313" key="2">
    <source>
        <dbReference type="EMBL" id="KIM51424.1"/>
    </source>
</evidence>
<dbReference type="Proteomes" id="UP000053989">
    <property type="component" value="Unassembled WGS sequence"/>
</dbReference>
<feature type="region of interest" description="Disordered" evidence="1">
    <location>
        <begin position="355"/>
        <end position="376"/>
    </location>
</feature>
<gene>
    <name evidence="2" type="ORF">SCLCIDRAFT_33442</name>
</gene>
<reference evidence="2 3" key="1">
    <citation type="submission" date="2014-04" db="EMBL/GenBank/DDBJ databases">
        <authorList>
            <consortium name="DOE Joint Genome Institute"/>
            <person name="Kuo A."/>
            <person name="Kohler A."/>
            <person name="Nagy L.G."/>
            <person name="Floudas D."/>
            <person name="Copeland A."/>
            <person name="Barry K.W."/>
            <person name="Cichocki N."/>
            <person name="Veneault-Fourrey C."/>
            <person name="LaButti K."/>
            <person name="Lindquist E.A."/>
            <person name="Lipzen A."/>
            <person name="Lundell T."/>
            <person name="Morin E."/>
            <person name="Murat C."/>
            <person name="Sun H."/>
            <person name="Tunlid A."/>
            <person name="Henrissat B."/>
            <person name="Grigoriev I.V."/>
            <person name="Hibbett D.S."/>
            <person name="Martin F."/>
            <person name="Nordberg H.P."/>
            <person name="Cantor M.N."/>
            <person name="Hua S.X."/>
        </authorList>
    </citation>
    <scope>NUCLEOTIDE SEQUENCE [LARGE SCALE GENOMIC DNA]</scope>
    <source>
        <strain evidence="2 3">Foug A</strain>
    </source>
</reference>
<feature type="region of interest" description="Disordered" evidence="1">
    <location>
        <begin position="389"/>
        <end position="493"/>
    </location>
</feature>
<reference evidence="3" key="2">
    <citation type="submission" date="2015-01" db="EMBL/GenBank/DDBJ databases">
        <title>Evolutionary Origins and Diversification of the Mycorrhizal Mutualists.</title>
        <authorList>
            <consortium name="DOE Joint Genome Institute"/>
            <consortium name="Mycorrhizal Genomics Consortium"/>
            <person name="Kohler A."/>
            <person name="Kuo A."/>
            <person name="Nagy L.G."/>
            <person name="Floudas D."/>
            <person name="Copeland A."/>
            <person name="Barry K.W."/>
            <person name="Cichocki N."/>
            <person name="Veneault-Fourrey C."/>
            <person name="LaButti K."/>
            <person name="Lindquist E.A."/>
            <person name="Lipzen A."/>
            <person name="Lundell T."/>
            <person name="Morin E."/>
            <person name="Murat C."/>
            <person name="Riley R."/>
            <person name="Ohm R."/>
            <person name="Sun H."/>
            <person name="Tunlid A."/>
            <person name="Henrissat B."/>
            <person name="Grigoriev I.V."/>
            <person name="Hibbett D.S."/>
            <person name="Martin F."/>
        </authorList>
    </citation>
    <scope>NUCLEOTIDE SEQUENCE [LARGE SCALE GENOMIC DNA]</scope>
    <source>
        <strain evidence="3">Foug A</strain>
    </source>
</reference>
<keyword evidence="3" id="KW-1185">Reference proteome</keyword>
<dbReference type="HOGENOM" id="CLU_506333_0_0_1"/>
<name>A0A0C3D4S4_9AGAM</name>
<dbReference type="OrthoDB" id="2793621at2759"/>
<feature type="region of interest" description="Disordered" evidence="1">
    <location>
        <begin position="271"/>
        <end position="302"/>
    </location>
</feature>
<feature type="compositionally biased region" description="Basic residues" evidence="1">
    <location>
        <begin position="470"/>
        <end position="482"/>
    </location>
</feature>
<evidence type="ECO:0000313" key="3">
    <source>
        <dbReference type="Proteomes" id="UP000053989"/>
    </source>
</evidence>
<sequence length="581" mass="63748">MKTEGDETARPCHAGTFTAGLSHRPFLTSQVCPKVWAHAVLNGTYVGYGPPLFSLPSSFRGFVELQTMNLAVTNFSVDRCTPRDKYARTQISFPRSVRTSVDDLVLDSPLSAFYVIGNEFRPRPRSRSFTHRMPEPPCMRSSSPVSTDPHEPDNEHDNDQAQDVFPDPKDGLVSLPQSPLAQAALFVLDRTLRDTGFDISCLDALDEQLLRSPTDSFLDICWTAAVQEERVQRKQDVFQELNVDVVDMGVDVDAVHGDQMHTVEKYPKIEPRGISVPSTPQQSFAVRRKPPPTLSPLSSSLSSAESEILVDQSLDPRRKLVEDAAPSPQYHEKKVLTLPITPSTYEAHHINLPLTSDALSPKPTILTTNNKTKDCPDVLAASGVRMLYSNPNDSVHYFPVPRGREKKERRDRTSSSSRESNRKKSQPQSRTQAQTQSQSSASTLHSSPSSSQLRSQQQAQGYAQKQAGTKPKKSNGVKKQKQRLQISSPTPIPSPFPNIVVDANANTNAAHAHAIPIAIPTFPASGYNAYLSATSSPPCPPLPAGYSPSPPSTPKSANGKLRVISNAYSTLTGRRRVKSTV</sequence>
<evidence type="ECO:0000256" key="1">
    <source>
        <dbReference type="SAM" id="MobiDB-lite"/>
    </source>
</evidence>
<dbReference type="InParanoid" id="A0A0C3D4S4"/>